<dbReference type="GO" id="GO:0070492">
    <property type="term" value="F:oligosaccharide binding"/>
    <property type="evidence" value="ECO:0000318"/>
    <property type="project" value="GO_Central"/>
</dbReference>
<dbReference type="GO" id="GO:0008061">
    <property type="term" value="F:chitin binding"/>
    <property type="evidence" value="ECO:0007669"/>
    <property type="project" value="InterPro"/>
</dbReference>
<dbReference type="OMA" id="YSINERI"/>
<dbReference type="FunFam" id="3.10.50.10:FF:000002">
    <property type="entry name" value="Chitinase domain-containing protein 1"/>
    <property type="match status" value="1"/>
</dbReference>
<evidence type="ECO:0000256" key="2">
    <source>
        <dbReference type="ARBA" id="ARBA00004613"/>
    </source>
</evidence>
<gene>
    <name evidence="9" type="ORF">BATDEDRAFT_3657</name>
</gene>
<dbReference type="Pfam" id="PF00704">
    <property type="entry name" value="Glyco_hydro_18"/>
    <property type="match status" value="1"/>
</dbReference>
<dbReference type="AlphaFoldDB" id="F4P3T7"/>
<dbReference type="STRING" id="684364.F4P3T7"/>
<dbReference type="InterPro" id="IPR029070">
    <property type="entry name" value="Chitinase_insertion_sf"/>
</dbReference>
<dbReference type="Proteomes" id="UP000007241">
    <property type="component" value="Unassembled WGS sequence"/>
</dbReference>
<dbReference type="InterPro" id="IPR011583">
    <property type="entry name" value="Chitinase_II/V-like_cat"/>
</dbReference>
<accession>F4P3T7</accession>
<dbReference type="SUPFAM" id="SSF51445">
    <property type="entry name" value="(Trans)glycosidases"/>
    <property type="match status" value="1"/>
</dbReference>
<dbReference type="PANTHER" id="PTHR46066">
    <property type="entry name" value="CHITINASE DOMAIN-CONTAINING PROTEIN 1 FAMILY MEMBER"/>
    <property type="match status" value="1"/>
</dbReference>
<feature type="domain" description="GH18" evidence="8">
    <location>
        <begin position="1"/>
        <end position="307"/>
    </location>
</feature>
<keyword evidence="4" id="KW-0964">Secreted</keyword>
<dbReference type="OrthoDB" id="10254444at2759"/>
<proteinExistence type="inferred from homology"/>
<dbReference type="InParanoid" id="F4P3T7"/>
<dbReference type="InterPro" id="IPR017853">
    <property type="entry name" value="GH"/>
</dbReference>
<dbReference type="PROSITE" id="PS51910">
    <property type="entry name" value="GH18_2"/>
    <property type="match status" value="1"/>
</dbReference>
<comment type="subcellular location">
    <subcellularLocation>
        <location evidence="1">Lysosome</location>
    </subcellularLocation>
    <subcellularLocation>
        <location evidence="2">Secreted</location>
    </subcellularLocation>
</comment>
<feature type="non-terminal residue" evidence="9">
    <location>
        <position position="1"/>
    </location>
</feature>
<dbReference type="EMBL" id="GL882884">
    <property type="protein sequence ID" value="EGF80278.1"/>
    <property type="molecule type" value="Genomic_DNA"/>
</dbReference>
<evidence type="ECO:0000256" key="1">
    <source>
        <dbReference type="ARBA" id="ARBA00004371"/>
    </source>
</evidence>
<evidence type="ECO:0000256" key="4">
    <source>
        <dbReference type="ARBA" id="ARBA00022525"/>
    </source>
</evidence>
<evidence type="ECO:0000259" key="8">
    <source>
        <dbReference type="PROSITE" id="PS51910"/>
    </source>
</evidence>
<evidence type="ECO:0000313" key="9">
    <source>
        <dbReference type="EMBL" id="EGF80278.1"/>
    </source>
</evidence>
<evidence type="ECO:0000256" key="6">
    <source>
        <dbReference type="ARBA" id="ARBA00023228"/>
    </source>
</evidence>
<dbReference type="GeneID" id="18241126"/>
<dbReference type="Gene3D" id="3.10.50.10">
    <property type="match status" value="1"/>
</dbReference>
<reference evidence="9 10" key="1">
    <citation type="submission" date="2009-12" db="EMBL/GenBank/DDBJ databases">
        <title>The draft genome of Batrachochytrium dendrobatidis.</title>
        <authorList>
            <consortium name="US DOE Joint Genome Institute (JGI-PGF)"/>
            <person name="Kuo A."/>
            <person name="Salamov A."/>
            <person name="Schmutz J."/>
            <person name="Lucas S."/>
            <person name="Pitluck S."/>
            <person name="Rosenblum E."/>
            <person name="Stajich J."/>
            <person name="Eisen M."/>
            <person name="Grigoriev I.V."/>
        </authorList>
    </citation>
    <scope>NUCLEOTIDE SEQUENCE [LARGE SCALE GENOMIC DNA]</scope>
    <source>
        <strain evidence="10">JAM81 / FGSC 10211</strain>
    </source>
</reference>
<dbReference type="GO" id="GO:0005975">
    <property type="term" value="P:carbohydrate metabolic process"/>
    <property type="evidence" value="ECO:0007669"/>
    <property type="project" value="InterPro"/>
</dbReference>
<evidence type="ECO:0000256" key="5">
    <source>
        <dbReference type="ARBA" id="ARBA00022729"/>
    </source>
</evidence>
<dbReference type="InterPro" id="IPR001223">
    <property type="entry name" value="Glyco_hydro18_cat"/>
</dbReference>
<dbReference type="PANTHER" id="PTHR46066:SF2">
    <property type="entry name" value="CHITINASE DOMAIN-CONTAINING PROTEIN 1"/>
    <property type="match status" value="1"/>
</dbReference>
<name>F4P3T7_BATDJ</name>
<evidence type="ECO:0000256" key="3">
    <source>
        <dbReference type="ARBA" id="ARBA00009336"/>
    </source>
</evidence>
<keyword evidence="5" id="KW-0732">Signal</keyword>
<dbReference type="RefSeq" id="XP_006678825.1">
    <property type="nucleotide sequence ID" value="XM_006678762.1"/>
</dbReference>
<sequence length="307" mass="35425">LGYVTPWNSRGYDISKMFLGKFTHIAPLWYRIKRLNGKFILDGAHDVDQQWMNQVRQPDRQGKRALVLPLFQVSEFTQTDWMALIQDLSVTKNLLSVLTKEVMLHGFDGLVIEMSVPGRYIVHIIKQLYLDLTKLNKQLILVIPPRHIHMDSDVFDANDFTNLVSFVDYFSLMTYDYSQSKGNGPNSPIGWIEENIRRLCPDKTLRSKLLTGSNMYGYDFDHVTFNSEPLVGSKYISLLKEKNVILQWDSQSHEHHFTYTDDANHKHSVYYPTLKSFHDRLSLASNSGTGVAIWELGQGLDYFVSVL</sequence>
<feature type="non-terminal residue" evidence="9">
    <location>
        <position position="307"/>
    </location>
</feature>
<dbReference type="HOGENOM" id="CLU_035132_2_0_1"/>
<evidence type="ECO:0000313" key="10">
    <source>
        <dbReference type="Proteomes" id="UP000007241"/>
    </source>
</evidence>
<protein>
    <recommendedName>
        <fullName evidence="7">Chitinase domain-containing protein 1</fullName>
    </recommendedName>
</protein>
<comment type="similarity">
    <text evidence="3">Belongs to the glycosyl hydrolase 18 family.</text>
</comment>
<dbReference type="GO" id="GO:0012505">
    <property type="term" value="C:endomembrane system"/>
    <property type="evidence" value="ECO:0000318"/>
    <property type="project" value="GO_Central"/>
</dbReference>
<dbReference type="SMART" id="SM00636">
    <property type="entry name" value="Glyco_18"/>
    <property type="match status" value="1"/>
</dbReference>
<organism evidence="9 10">
    <name type="scientific">Batrachochytrium dendrobatidis (strain JAM81 / FGSC 10211)</name>
    <name type="common">Frog chytrid fungus</name>
    <dbReference type="NCBI Taxonomy" id="684364"/>
    <lineage>
        <taxon>Eukaryota</taxon>
        <taxon>Fungi</taxon>
        <taxon>Fungi incertae sedis</taxon>
        <taxon>Chytridiomycota</taxon>
        <taxon>Chytridiomycota incertae sedis</taxon>
        <taxon>Chytridiomycetes</taxon>
        <taxon>Rhizophydiales</taxon>
        <taxon>Rhizophydiales incertae sedis</taxon>
        <taxon>Batrachochytrium</taxon>
    </lineage>
</organism>
<dbReference type="Gene3D" id="3.20.20.80">
    <property type="entry name" value="Glycosidases"/>
    <property type="match status" value="1"/>
</dbReference>
<evidence type="ECO:0000256" key="7">
    <source>
        <dbReference type="ARBA" id="ARBA00040976"/>
    </source>
</evidence>
<keyword evidence="10" id="KW-1185">Reference proteome</keyword>
<keyword evidence="6" id="KW-0458">Lysosome</keyword>
<dbReference type="GO" id="GO:0005576">
    <property type="term" value="C:extracellular region"/>
    <property type="evidence" value="ECO:0007669"/>
    <property type="project" value="UniProtKB-SubCell"/>
</dbReference>